<comment type="subcellular location">
    <subcellularLocation>
        <location evidence="2 10">Membrane</location>
        <topology evidence="2 10">Multi-pass membrane protein</topology>
    </subcellularLocation>
</comment>
<feature type="transmembrane region" description="Helical" evidence="10">
    <location>
        <begin position="21"/>
        <end position="44"/>
    </location>
</feature>
<keyword evidence="4 10" id="KW-0645">Protease</keyword>
<evidence type="ECO:0000256" key="9">
    <source>
        <dbReference type="ARBA" id="ARBA00023136"/>
    </source>
</evidence>
<evidence type="ECO:0000256" key="7">
    <source>
        <dbReference type="ARBA" id="ARBA00022825"/>
    </source>
</evidence>
<evidence type="ECO:0000313" key="13">
    <source>
        <dbReference type="Proteomes" id="UP000271241"/>
    </source>
</evidence>
<evidence type="ECO:0000259" key="11">
    <source>
        <dbReference type="Pfam" id="PF01694"/>
    </source>
</evidence>
<dbReference type="EMBL" id="KZ992821">
    <property type="protein sequence ID" value="RKP06771.1"/>
    <property type="molecule type" value="Genomic_DNA"/>
</dbReference>
<name>A0A4P9XN04_9FUNG</name>
<keyword evidence="7 10" id="KW-0720">Serine protease</keyword>
<dbReference type="PANTHER" id="PTHR22936:SF69">
    <property type="entry name" value="RHOMBOID-LIKE PROTEIN"/>
    <property type="match status" value="1"/>
</dbReference>
<proteinExistence type="inferred from homology"/>
<dbReference type="STRING" id="78915.A0A4P9XN04"/>
<keyword evidence="8 10" id="KW-1133">Transmembrane helix</keyword>
<comment type="similarity">
    <text evidence="3 10">Belongs to the peptidase S54 family.</text>
</comment>
<evidence type="ECO:0000256" key="8">
    <source>
        <dbReference type="ARBA" id="ARBA00022989"/>
    </source>
</evidence>
<dbReference type="EC" id="3.4.21.105" evidence="10"/>
<dbReference type="GO" id="GO:0006508">
    <property type="term" value="P:proteolysis"/>
    <property type="evidence" value="ECO:0007669"/>
    <property type="project" value="UniProtKB-KW"/>
</dbReference>
<protein>
    <recommendedName>
        <fullName evidence="10">Rhomboid-type serine protease</fullName>
        <ecNumber evidence="10">3.4.21.105</ecNumber>
    </recommendedName>
</protein>
<feature type="domain" description="Peptidase S54 rhomboid" evidence="11">
    <location>
        <begin position="116"/>
        <end position="253"/>
    </location>
</feature>
<evidence type="ECO:0000313" key="12">
    <source>
        <dbReference type="EMBL" id="RKP06771.1"/>
    </source>
</evidence>
<evidence type="ECO:0000256" key="6">
    <source>
        <dbReference type="ARBA" id="ARBA00022801"/>
    </source>
</evidence>
<evidence type="ECO:0000256" key="3">
    <source>
        <dbReference type="ARBA" id="ARBA00009045"/>
    </source>
</evidence>
<reference evidence="13" key="1">
    <citation type="journal article" date="2018" name="Nat. Microbiol.">
        <title>Leveraging single-cell genomics to expand the fungal tree of life.</title>
        <authorList>
            <person name="Ahrendt S.R."/>
            <person name="Quandt C.A."/>
            <person name="Ciobanu D."/>
            <person name="Clum A."/>
            <person name="Salamov A."/>
            <person name="Andreopoulos B."/>
            <person name="Cheng J.F."/>
            <person name="Woyke T."/>
            <person name="Pelin A."/>
            <person name="Henrissat B."/>
            <person name="Reynolds N.K."/>
            <person name="Benny G.L."/>
            <person name="Smith M.E."/>
            <person name="James T.Y."/>
            <person name="Grigoriev I.V."/>
        </authorList>
    </citation>
    <scope>NUCLEOTIDE SEQUENCE [LARGE SCALE GENOMIC DNA]</scope>
    <source>
        <strain evidence="13">RSA 1356</strain>
    </source>
</reference>
<dbReference type="AlphaFoldDB" id="A0A4P9XN04"/>
<comment type="function">
    <text evidence="10">Serine protease involved in intramembrane proteolysis.</text>
</comment>
<organism evidence="12 13">
    <name type="scientific">Thamnocephalis sphaerospora</name>
    <dbReference type="NCBI Taxonomy" id="78915"/>
    <lineage>
        <taxon>Eukaryota</taxon>
        <taxon>Fungi</taxon>
        <taxon>Fungi incertae sedis</taxon>
        <taxon>Zoopagomycota</taxon>
        <taxon>Zoopagomycotina</taxon>
        <taxon>Zoopagomycetes</taxon>
        <taxon>Zoopagales</taxon>
        <taxon>Sigmoideomycetaceae</taxon>
        <taxon>Thamnocephalis</taxon>
    </lineage>
</organism>
<dbReference type="InterPro" id="IPR022764">
    <property type="entry name" value="Peptidase_S54_rhomboid_dom"/>
</dbReference>
<dbReference type="PANTHER" id="PTHR22936">
    <property type="entry name" value="RHOMBOID-RELATED"/>
    <property type="match status" value="1"/>
</dbReference>
<comment type="catalytic activity">
    <reaction evidence="1 10">
        <text>Cleaves type-1 transmembrane domains using a catalytic dyad composed of serine and histidine that are contributed by different transmembrane domains.</text>
        <dbReference type="EC" id="3.4.21.105"/>
    </reaction>
</comment>
<dbReference type="OrthoDB" id="2146116at2759"/>
<sequence>MAAQTKARGVLRDADGQFRPLFMYTIMVLQLVALVVEFCLNYQLTGSVIATSPQFNYMIGPAPYTWVQVGARYTPCIRPTKLSQQPSQLISIAGASSPLTLSELCGFGGFEAGHPNQWYRLILPMFLHGGIIHLLFNMAFQWRNGLQMERDWGAHRVAPIYLLGGMGGFLLGATLAPPSMVSMGASGALFALMAACIVELLQHWGETAGRGRMLAELIGMVVISLVLGLLPGIDNFSHIGGFLFGLLLALACLPAVPGRFWTLMRWGSAAVLIAVFAILFSVFYAADDPTTICPGCRYLSCLPINGWCDI</sequence>
<keyword evidence="9 10" id="KW-0472">Membrane</keyword>
<accession>A0A4P9XN04</accession>
<evidence type="ECO:0000256" key="1">
    <source>
        <dbReference type="ARBA" id="ARBA00000156"/>
    </source>
</evidence>
<dbReference type="InterPro" id="IPR002610">
    <property type="entry name" value="Peptidase_S54_rhomboid-like"/>
</dbReference>
<dbReference type="InterPro" id="IPR035952">
    <property type="entry name" value="Rhomboid-like_sf"/>
</dbReference>
<evidence type="ECO:0000256" key="10">
    <source>
        <dbReference type="RuleBase" id="RU362115"/>
    </source>
</evidence>
<evidence type="ECO:0000256" key="4">
    <source>
        <dbReference type="ARBA" id="ARBA00022670"/>
    </source>
</evidence>
<feature type="transmembrane region" description="Helical" evidence="10">
    <location>
        <begin position="239"/>
        <end position="256"/>
    </location>
</feature>
<feature type="transmembrane region" description="Helical" evidence="10">
    <location>
        <begin position="263"/>
        <end position="286"/>
    </location>
</feature>
<feature type="transmembrane region" description="Helical" evidence="10">
    <location>
        <begin position="157"/>
        <end position="175"/>
    </location>
</feature>
<dbReference type="SUPFAM" id="SSF144091">
    <property type="entry name" value="Rhomboid-like"/>
    <property type="match status" value="1"/>
</dbReference>
<evidence type="ECO:0000256" key="5">
    <source>
        <dbReference type="ARBA" id="ARBA00022692"/>
    </source>
</evidence>
<keyword evidence="6 10" id="KW-0378">Hydrolase</keyword>
<dbReference type="GO" id="GO:0016020">
    <property type="term" value="C:membrane"/>
    <property type="evidence" value="ECO:0007669"/>
    <property type="project" value="UniProtKB-SubCell"/>
</dbReference>
<dbReference type="Proteomes" id="UP000271241">
    <property type="component" value="Unassembled WGS sequence"/>
</dbReference>
<dbReference type="GO" id="GO:0004252">
    <property type="term" value="F:serine-type endopeptidase activity"/>
    <property type="evidence" value="ECO:0007669"/>
    <property type="project" value="InterPro"/>
</dbReference>
<feature type="transmembrane region" description="Helical" evidence="10">
    <location>
        <begin position="118"/>
        <end position="136"/>
    </location>
</feature>
<gene>
    <name evidence="12" type="ORF">THASP1DRAFT_18021</name>
</gene>
<feature type="transmembrane region" description="Helical" evidence="10">
    <location>
        <begin position="213"/>
        <end position="233"/>
    </location>
</feature>
<dbReference type="Gene3D" id="1.20.1540.10">
    <property type="entry name" value="Rhomboid-like"/>
    <property type="match status" value="1"/>
</dbReference>
<keyword evidence="13" id="KW-1185">Reference proteome</keyword>
<dbReference type="Pfam" id="PF01694">
    <property type="entry name" value="Rhomboid"/>
    <property type="match status" value="1"/>
</dbReference>
<keyword evidence="5 10" id="KW-0812">Transmembrane</keyword>
<evidence type="ECO:0000256" key="2">
    <source>
        <dbReference type="ARBA" id="ARBA00004141"/>
    </source>
</evidence>
<feature type="transmembrane region" description="Helical" evidence="10">
    <location>
        <begin position="181"/>
        <end position="201"/>
    </location>
</feature>